<reference evidence="3" key="1">
    <citation type="submission" date="2021-07" db="EMBL/GenBank/DDBJ databases">
        <title>Characterization of violacein-producing bacteria and related species.</title>
        <authorList>
            <person name="Wilson H.S."/>
            <person name="De Leon M.E."/>
        </authorList>
    </citation>
    <scope>NUCLEOTIDE SEQUENCE</scope>
    <source>
        <strain evidence="3">HSC-15S17</strain>
    </source>
</reference>
<keyword evidence="1" id="KW-0732">Signal</keyword>
<dbReference type="NCBIfam" id="NF038126">
    <property type="entry name" value="PEP_CTERM_FxDxF"/>
    <property type="match status" value="1"/>
</dbReference>
<dbReference type="Proteomes" id="UP001162889">
    <property type="component" value="Unassembled WGS sequence"/>
</dbReference>
<evidence type="ECO:0000313" key="3">
    <source>
        <dbReference type="EMBL" id="MBV6323913.1"/>
    </source>
</evidence>
<feature type="signal peptide" evidence="1">
    <location>
        <begin position="1"/>
        <end position="25"/>
    </location>
</feature>
<feature type="domain" description="Ice-binding protein C-terminal" evidence="2">
    <location>
        <begin position="165"/>
        <end position="189"/>
    </location>
</feature>
<evidence type="ECO:0000313" key="5">
    <source>
        <dbReference type="Proteomes" id="UP001155901"/>
    </source>
</evidence>
<sequence length="192" mass="19753">MKLSKTAIAACAFAAAIASAPAAFAATETIVLGTSLEAGFASQDMAHLTITESGGNTVWTLAANWDNALNATNPFIFGLQFSDKKSAAPVNFSAAVGSTIALASNGLSATQIKFRTANNSGRFTDGETATWTFNNTALSDFGSFQLHVNAVTASGGSVKFTPMIPVPEPETYGMLLAGLGLLGLVARRRAAK</sequence>
<feature type="chain" id="PRO_5041339817" evidence="1">
    <location>
        <begin position="26"/>
        <end position="192"/>
    </location>
</feature>
<evidence type="ECO:0000313" key="6">
    <source>
        <dbReference type="Proteomes" id="UP001162889"/>
    </source>
</evidence>
<proteinExistence type="predicted"/>
<evidence type="ECO:0000259" key="2">
    <source>
        <dbReference type="Pfam" id="PF07589"/>
    </source>
</evidence>
<reference evidence="4" key="2">
    <citation type="submission" date="2022-03" db="EMBL/GenBank/DDBJ databases">
        <title>Genome Encyclopedia of Bacteria and Archaea VI: Functional Genomics of Type Strains.</title>
        <authorList>
            <person name="Whitman W."/>
        </authorList>
    </citation>
    <scope>NUCLEOTIDE SEQUENCE</scope>
    <source>
        <strain evidence="4">HSC-15S17</strain>
    </source>
</reference>
<dbReference type="EMBL" id="JALJZU010000010">
    <property type="protein sequence ID" value="MCP2011107.1"/>
    <property type="molecule type" value="Genomic_DNA"/>
</dbReference>
<evidence type="ECO:0000256" key="1">
    <source>
        <dbReference type="SAM" id="SignalP"/>
    </source>
</evidence>
<keyword evidence="6" id="KW-1185">Reference proteome</keyword>
<dbReference type="RefSeq" id="WP_217944851.1">
    <property type="nucleotide sequence ID" value="NZ_JAHTGR010000014.1"/>
</dbReference>
<dbReference type="AlphaFoldDB" id="A0AA41H8A3"/>
<gene>
    <name evidence="3" type="ORF">KVP70_23535</name>
    <name evidence="4" type="ORF">L1274_004853</name>
</gene>
<dbReference type="Pfam" id="PF07589">
    <property type="entry name" value="PEP-CTERM"/>
    <property type="match status" value="1"/>
</dbReference>
<dbReference type="NCBIfam" id="TIGR02595">
    <property type="entry name" value="PEP_CTERM"/>
    <property type="match status" value="1"/>
</dbReference>
<protein>
    <submittedName>
        <fullName evidence="3">FxDxF family PEP-CTERM protein</fullName>
    </submittedName>
</protein>
<dbReference type="EMBL" id="JAHTGR010000014">
    <property type="protein sequence ID" value="MBV6323913.1"/>
    <property type="molecule type" value="Genomic_DNA"/>
</dbReference>
<comment type="caution">
    <text evidence="3">The sequence shown here is derived from an EMBL/GenBank/DDBJ whole genome shotgun (WGS) entry which is preliminary data.</text>
</comment>
<dbReference type="Proteomes" id="UP001155901">
    <property type="component" value="Unassembled WGS sequence"/>
</dbReference>
<evidence type="ECO:0000313" key="4">
    <source>
        <dbReference type="EMBL" id="MCP2011107.1"/>
    </source>
</evidence>
<organism evidence="3 5">
    <name type="scientific">Duganella violaceipulchra</name>
    <dbReference type="NCBI Taxonomy" id="2849652"/>
    <lineage>
        <taxon>Bacteria</taxon>
        <taxon>Pseudomonadati</taxon>
        <taxon>Pseudomonadota</taxon>
        <taxon>Betaproteobacteria</taxon>
        <taxon>Burkholderiales</taxon>
        <taxon>Oxalobacteraceae</taxon>
        <taxon>Telluria group</taxon>
        <taxon>Duganella</taxon>
    </lineage>
</organism>
<dbReference type="InterPro" id="IPR013424">
    <property type="entry name" value="Ice-binding_C"/>
</dbReference>
<name>A0AA41H8A3_9BURK</name>
<accession>A0AA41H8A3</accession>